<evidence type="ECO:0000313" key="2">
    <source>
        <dbReference type="Proteomes" id="UP000282311"/>
    </source>
</evidence>
<proteinExistence type="predicted"/>
<name>A0A3B0AZN1_9BACL</name>
<accession>A0A3B0AZN1</accession>
<dbReference type="Proteomes" id="UP000282311">
    <property type="component" value="Unassembled WGS sequence"/>
</dbReference>
<gene>
    <name evidence="1" type="ORF">D7M11_31960</name>
</gene>
<dbReference type="AlphaFoldDB" id="A0A3B0AZN1"/>
<dbReference type="EMBL" id="RBAH01000036">
    <property type="protein sequence ID" value="RKN65731.1"/>
    <property type="molecule type" value="Genomic_DNA"/>
</dbReference>
<keyword evidence="2" id="KW-1185">Reference proteome</keyword>
<protein>
    <submittedName>
        <fullName evidence="1">Uncharacterized protein</fullName>
    </submittedName>
</protein>
<reference evidence="1 2" key="1">
    <citation type="journal article" date="2007" name="Int. J. Syst. Evol. Microbiol.">
        <title>Paenibacillus ginsengarvi sp. nov., isolated from soil from ginseng cultivation.</title>
        <authorList>
            <person name="Yoon M.H."/>
            <person name="Ten L.N."/>
            <person name="Im W.T."/>
        </authorList>
    </citation>
    <scope>NUCLEOTIDE SEQUENCE [LARGE SCALE GENOMIC DNA]</scope>
    <source>
        <strain evidence="1 2">KCTC 13059</strain>
    </source>
</reference>
<evidence type="ECO:0000313" key="1">
    <source>
        <dbReference type="EMBL" id="RKN65731.1"/>
    </source>
</evidence>
<comment type="caution">
    <text evidence="1">The sequence shown here is derived from an EMBL/GenBank/DDBJ whole genome shotgun (WGS) entry which is preliminary data.</text>
</comment>
<organism evidence="1 2">
    <name type="scientific">Paenibacillus ginsengarvi</name>
    <dbReference type="NCBI Taxonomy" id="400777"/>
    <lineage>
        <taxon>Bacteria</taxon>
        <taxon>Bacillati</taxon>
        <taxon>Bacillota</taxon>
        <taxon>Bacilli</taxon>
        <taxon>Bacillales</taxon>
        <taxon>Paenibacillaceae</taxon>
        <taxon>Paenibacillus</taxon>
    </lineage>
</organism>
<sequence>MAVFTFRIIMIVILKPYEKPVKRMKSRFFSKKAKNLRFFSFFMKQIAVFLRLKLLRLLFGPSFRIRIIPKMKFFTQKWYDDGNWRIQKGRK</sequence>